<evidence type="ECO:0000313" key="7">
    <source>
        <dbReference type="EMBL" id="PUZ64635.1"/>
    </source>
</evidence>
<dbReference type="Pfam" id="PF07851">
    <property type="entry name" value="TMEM120A-B"/>
    <property type="match status" value="1"/>
</dbReference>
<accession>A0A2T7E9X6</accession>
<evidence type="ECO:0000256" key="5">
    <source>
        <dbReference type="ARBA" id="ARBA00023136"/>
    </source>
</evidence>
<protein>
    <submittedName>
        <fullName evidence="7">Uncharacterized protein</fullName>
    </submittedName>
</protein>
<dbReference type="STRING" id="1504633.A0A2T7E9X6"/>
<evidence type="ECO:0000256" key="3">
    <source>
        <dbReference type="ARBA" id="ARBA00022692"/>
    </source>
</evidence>
<feature type="transmembrane region" description="Helical" evidence="6">
    <location>
        <begin position="7"/>
        <end position="24"/>
    </location>
</feature>
<dbReference type="Proteomes" id="UP000244336">
    <property type="component" value="Chromosome 3"/>
</dbReference>
<dbReference type="GO" id="GO:0016020">
    <property type="term" value="C:membrane"/>
    <property type="evidence" value="ECO:0007669"/>
    <property type="project" value="UniProtKB-SubCell"/>
</dbReference>
<reference evidence="7 8" key="1">
    <citation type="submission" date="2018-04" db="EMBL/GenBank/DDBJ databases">
        <title>WGS assembly of Panicum hallii var. hallii HAL2.</title>
        <authorList>
            <person name="Lovell J."/>
            <person name="Jenkins J."/>
            <person name="Lowry D."/>
            <person name="Mamidi S."/>
            <person name="Sreedasyam A."/>
            <person name="Weng X."/>
            <person name="Barry K."/>
            <person name="Bonette J."/>
            <person name="Campitelli B."/>
            <person name="Daum C."/>
            <person name="Gordon S."/>
            <person name="Gould B."/>
            <person name="Lipzen A."/>
            <person name="MacQueen A."/>
            <person name="Palacio-Mejia J."/>
            <person name="Plott C."/>
            <person name="Shakirov E."/>
            <person name="Shu S."/>
            <person name="Yoshinaga Y."/>
            <person name="Zane M."/>
            <person name="Rokhsar D."/>
            <person name="Grimwood J."/>
            <person name="Schmutz J."/>
            <person name="Juenger T."/>
        </authorList>
    </citation>
    <scope>NUCLEOTIDE SEQUENCE [LARGE SCALE GENOMIC DNA]</scope>
    <source>
        <strain evidence="8">cv. HAL2</strain>
    </source>
</reference>
<evidence type="ECO:0000256" key="6">
    <source>
        <dbReference type="SAM" id="Phobius"/>
    </source>
</evidence>
<keyword evidence="4 6" id="KW-1133">Transmembrane helix</keyword>
<comment type="similarity">
    <text evidence="2">Belongs to the TMEM120 family.</text>
</comment>
<dbReference type="EMBL" id="CM009751">
    <property type="protein sequence ID" value="PUZ64635.1"/>
    <property type="molecule type" value="Genomic_DNA"/>
</dbReference>
<dbReference type="InterPro" id="IPR012926">
    <property type="entry name" value="TMEM120A/B"/>
</dbReference>
<gene>
    <name evidence="7" type="ORF">GQ55_3G158000</name>
</gene>
<name>A0A2T7E9X6_9POAL</name>
<proteinExistence type="inferred from homology"/>
<dbReference type="AlphaFoldDB" id="A0A2T7E9X6"/>
<dbReference type="Gramene" id="PUZ64635">
    <property type="protein sequence ID" value="PUZ64635"/>
    <property type="gene ID" value="GQ55_3G158000"/>
</dbReference>
<keyword evidence="5 6" id="KW-0472">Membrane</keyword>
<evidence type="ECO:0000313" key="8">
    <source>
        <dbReference type="Proteomes" id="UP000244336"/>
    </source>
</evidence>
<organism evidence="7 8">
    <name type="scientific">Panicum hallii var. hallii</name>
    <dbReference type="NCBI Taxonomy" id="1504633"/>
    <lineage>
        <taxon>Eukaryota</taxon>
        <taxon>Viridiplantae</taxon>
        <taxon>Streptophyta</taxon>
        <taxon>Embryophyta</taxon>
        <taxon>Tracheophyta</taxon>
        <taxon>Spermatophyta</taxon>
        <taxon>Magnoliopsida</taxon>
        <taxon>Liliopsida</taxon>
        <taxon>Poales</taxon>
        <taxon>Poaceae</taxon>
        <taxon>PACMAD clade</taxon>
        <taxon>Panicoideae</taxon>
        <taxon>Panicodae</taxon>
        <taxon>Paniceae</taxon>
        <taxon>Panicinae</taxon>
        <taxon>Panicum</taxon>
        <taxon>Panicum sect. Panicum</taxon>
    </lineage>
</organism>
<evidence type="ECO:0000256" key="1">
    <source>
        <dbReference type="ARBA" id="ARBA00004141"/>
    </source>
</evidence>
<comment type="subcellular location">
    <subcellularLocation>
        <location evidence="1">Membrane</location>
        <topology evidence="1">Multi-pass membrane protein</topology>
    </subcellularLocation>
</comment>
<dbReference type="OrthoDB" id="1653275at2759"/>
<sequence>MSSLEKPLVWRGSSCCYILSFLYYRVLKHKLEYCFFRPLCTGLWQVVFCGILLVVMAVGNFVNTMETLILKLMFKVKMKRAKSRQDRPHQN</sequence>
<keyword evidence="3 6" id="KW-0812">Transmembrane</keyword>
<feature type="transmembrane region" description="Helical" evidence="6">
    <location>
        <begin position="44"/>
        <end position="74"/>
    </location>
</feature>
<keyword evidence="8" id="KW-1185">Reference proteome</keyword>
<evidence type="ECO:0000256" key="2">
    <source>
        <dbReference type="ARBA" id="ARBA00009700"/>
    </source>
</evidence>
<evidence type="ECO:0000256" key="4">
    <source>
        <dbReference type="ARBA" id="ARBA00022989"/>
    </source>
</evidence>